<dbReference type="EMBL" id="UINC01187711">
    <property type="protein sequence ID" value="SVE00572.1"/>
    <property type="molecule type" value="Genomic_DNA"/>
</dbReference>
<organism evidence="1">
    <name type="scientific">marine metagenome</name>
    <dbReference type="NCBI Taxonomy" id="408172"/>
    <lineage>
        <taxon>unclassified sequences</taxon>
        <taxon>metagenomes</taxon>
        <taxon>ecological metagenomes</taxon>
    </lineage>
</organism>
<name>A0A382ZYK5_9ZZZZ</name>
<evidence type="ECO:0000313" key="1">
    <source>
        <dbReference type="EMBL" id="SVE00572.1"/>
    </source>
</evidence>
<accession>A0A382ZYK5</accession>
<reference evidence="1" key="1">
    <citation type="submission" date="2018-05" db="EMBL/GenBank/DDBJ databases">
        <authorList>
            <person name="Lanie J.A."/>
            <person name="Ng W.-L."/>
            <person name="Kazmierczak K.M."/>
            <person name="Andrzejewski T.M."/>
            <person name="Davidsen T.M."/>
            <person name="Wayne K.J."/>
            <person name="Tettelin H."/>
            <person name="Glass J.I."/>
            <person name="Rusch D."/>
            <person name="Podicherti R."/>
            <person name="Tsui H.-C.T."/>
            <person name="Winkler M.E."/>
        </authorList>
    </citation>
    <scope>NUCLEOTIDE SEQUENCE</scope>
</reference>
<evidence type="ECO:0008006" key="2">
    <source>
        <dbReference type="Google" id="ProtNLM"/>
    </source>
</evidence>
<feature type="non-terminal residue" evidence="1">
    <location>
        <position position="1"/>
    </location>
</feature>
<gene>
    <name evidence="1" type="ORF">METZ01_LOCUS453426</name>
</gene>
<dbReference type="AlphaFoldDB" id="A0A382ZYK5"/>
<sequence>TWKNAEWAIRFYEKFGFILHAKEQSTLLLKKYWKIPSKQIKNSVVLERF</sequence>
<proteinExistence type="predicted"/>
<protein>
    <recommendedName>
        <fullName evidence="2">N-acetyltransferase domain-containing protein</fullName>
    </recommendedName>
</protein>